<dbReference type="Pfam" id="PF11769">
    <property type="entry name" value="DUF3313"/>
    <property type="match status" value="1"/>
</dbReference>
<feature type="signal peptide" evidence="1">
    <location>
        <begin position="1"/>
        <end position="26"/>
    </location>
</feature>
<keyword evidence="3" id="KW-1185">Reference proteome</keyword>
<name>A0A501XTD9_9SPHN</name>
<gene>
    <name evidence="2" type="ORF">FJQ54_02345</name>
</gene>
<reference evidence="2 3" key="1">
    <citation type="submission" date="2019-06" db="EMBL/GenBank/DDBJ databases">
        <authorList>
            <person name="Lee I."/>
            <person name="Jang G.I."/>
            <person name="Hwang C.Y."/>
        </authorList>
    </citation>
    <scope>NUCLEOTIDE SEQUENCE [LARGE SCALE GENOMIC DNA]</scope>
    <source>
        <strain evidence="2 3">PAMC 28131</strain>
    </source>
</reference>
<organism evidence="2 3">
    <name type="scientific">Sandaracinobacter neustonicus</name>
    <dbReference type="NCBI Taxonomy" id="1715348"/>
    <lineage>
        <taxon>Bacteria</taxon>
        <taxon>Pseudomonadati</taxon>
        <taxon>Pseudomonadota</taxon>
        <taxon>Alphaproteobacteria</taxon>
        <taxon>Sphingomonadales</taxon>
        <taxon>Sphingosinicellaceae</taxon>
        <taxon>Sandaracinobacter</taxon>
    </lineage>
</organism>
<evidence type="ECO:0000313" key="3">
    <source>
        <dbReference type="Proteomes" id="UP000319897"/>
    </source>
</evidence>
<comment type="caution">
    <text evidence="2">The sequence shown here is derived from an EMBL/GenBank/DDBJ whole genome shotgun (WGS) entry which is preliminary data.</text>
</comment>
<protein>
    <submittedName>
        <fullName evidence="2">DUF3313 domain-containing protein</fullName>
    </submittedName>
</protein>
<evidence type="ECO:0000313" key="2">
    <source>
        <dbReference type="EMBL" id="TPE63715.1"/>
    </source>
</evidence>
<proteinExistence type="predicted"/>
<dbReference type="EMBL" id="VFSU01000011">
    <property type="protein sequence ID" value="TPE63715.1"/>
    <property type="molecule type" value="Genomic_DNA"/>
</dbReference>
<dbReference type="AlphaFoldDB" id="A0A501XTD9"/>
<dbReference type="OrthoDB" id="7513489at2"/>
<dbReference type="RefSeq" id="WP_140926745.1">
    <property type="nucleotide sequence ID" value="NZ_VFSU01000011.1"/>
</dbReference>
<evidence type="ECO:0000256" key="1">
    <source>
        <dbReference type="SAM" id="SignalP"/>
    </source>
</evidence>
<dbReference type="InterPro" id="IPR021747">
    <property type="entry name" value="DUF3313"/>
</dbReference>
<sequence>MNRTAFSRHTLAAVAAITLFANPLWAEPAPDADGLAAVKAKRVDQAYVLPGADFRPYTAILLEPVDASFAKNWQRDYNSNSPGLGTDITNEEAAKILDQVRTGAAGVFTKSFTKGGYRIVQQPGPDVLRVKVSLSDIRVTAPDINSAGRGRTYARDAGSAVMTLEAADSVSGKLLGRAVDKRDIGDSGTMMWARNSVTNQSDFERAFTIWANDGVKALTNLKAGGNVFVN</sequence>
<accession>A0A501XTD9</accession>
<dbReference type="Proteomes" id="UP000319897">
    <property type="component" value="Unassembled WGS sequence"/>
</dbReference>
<feature type="chain" id="PRO_5021476201" evidence="1">
    <location>
        <begin position="27"/>
        <end position="230"/>
    </location>
</feature>
<keyword evidence="1" id="KW-0732">Signal</keyword>